<dbReference type="EMBL" id="BK032601">
    <property type="protein sequence ID" value="DAF50802.1"/>
    <property type="molecule type" value="Genomic_DNA"/>
</dbReference>
<name>A0A8S5SJR3_9CAUD</name>
<evidence type="ECO:0000313" key="1">
    <source>
        <dbReference type="EMBL" id="DAF50802.1"/>
    </source>
</evidence>
<organism evidence="1">
    <name type="scientific">Siphoviridae sp. ctSuy3</name>
    <dbReference type="NCBI Taxonomy" id="2827874"/>
    <lineage>
        <taxon>Viruses</taxon>
        <taxon>Duplodnaviria</taxon>
        <taxon>Heunggongvirae</taxon>
        <taxon>Uroviricota</taxon>
        <taxon>Caudoviricetes</taxon>
    </lineage>
</organism>
<accession>A0A8S5SJR3</accession>
<proteinExistence type="predicted"/>
<protein>
    <submittedName>
        <fullName evidence="1">Uncharacterized protein</fullName>
    </submittedName>
</protein>
<sequence>MENLSKIIIGGFMNGCAYNEKVKRATKLLPTHC</sequence>
<reference evidence="1" key="1">
    <citation type="journal article" date="2021" name="Proc. Natl. Acad. Sci. U.S.A.">
        <title>A Catalog of Tens of Thousands of Viruses from Human Metagenomes Reveals Hidden Associations with Chronic Diseases.</title>
        <authorList>
            <person name="Tisza M.J."/>
            <person name="Buck C.B."/>
        </authorList>
    </citation>
    <scope>NUCLEOTIDE SEQUENCE</scope>
    <source>
        <strain evidence="1">CtSuy3</strain>
    </source>
</reference>